<dbReference type="Proteomes" id="UP000014071">
    <property type="component" value="Unassembled WGS sequence"/>
</dbReference>
<reference evidence="2" key="1">
    <citation type="journal article" date="2013" name="Genome Announc.">
        <title>Draft genome sequence of the basidiomycetous yeast-like fungus Pseudozyma hubeiensis SY62, which produces an abundant amount of the biosurfactant mannosylerythritol lipids.</title>
        <authorList>
            <person name="Konishi M."/>
            <person name="Hatada Y."/>
            <person name="Horiuchi J."/>
        </authorList>
    </citation>
    <scope>NUCLEOTIDE SEQUENCE [LARGE SCALE GENOMIC DNA]</scope>
    <source>
        <strain evidence="2">SY62</strain>
    </source>
</reference>
<gene>
    <name evidence="1" type="ORF">PHSY_003614</name>
</gene>
<evidence type="ECO:0000313" key="1">
    <source>
        <dbReference type="EMBL" id="GAC96035.1"/>
    </source>
</evidence>
<dbReference type="GeneID" id="24108901"/>
<dbReference type="RefSeq" id="XP_012189622.1">
    <property type="nucleotide sequence ID" value="XM_012334232.1"/>
</dbReference>
<name>R9PD65_PSEHS</name>
<protein>
    <submittedName>
        <fullName evidence="1">Uncharacterized protein</fullName>
    </submittedName>
</protein>
<dbReference type="AlphaFoldDB" id="R9PD65"/>
<keyword evidence="2" id="KW-1185">Reference proteome</keyword>
<proteinExistence type="predicted"/>
<accession>R9PD65</accession>
<evidence type="ECO:0000313" key="2">
    <source>
        <dbReference type="Proteomes" id="UP000014071"/>
    </source>
</evidence>
<dbReference type="EMBL" id="DF238800">
    <property type="protein sequence ID" value="GAC96035.1"/>
    <property type="molecule type" value="Genomic_DNA"/>
</dbReference>
<dbReference type="HOGENOM" id="CLU_2027768_0_0_1"/>
<sequence>MQRKQSQVLLDDWSIPLLMQYSRPVPVLSEESPAPFPSMAFVQGKFRSQHACGRGSGSARQVICVPLAVLRLCLRMLTARVTLPDTYRMADETVMASVVAKTCVVRFEIPGHTRKTHPPHTA</sequence>
<organism evidence="1 2">
    <name type="scientific">Pseudozyma hubeiensis (strain SY62)</name>
    <name type="common">Yeast</name>
    <dbReference type="NCBI Taxonomy" id="1305764"/>
    <lineage>
        <taxon>Eukaryota</taxon>
        <taxon>Fungi</taxon>
        <taxon>Dikarya</taxon>
        <taxon>Basidiomycota</taxon>
        <taxon>Ustilaginomycotina</taxon>
        <taxon>Ustilaginomycetes</taxon>
        <taxon>Ustilaginales</taxon>
        <taxon>Ustilaginaceae</taxon>
        <taxon>Pseudozyma</taxon>
    </lineage>
</organism>